<reference evidence="2 3" key="1">
    <citation type="submission" date="2020-01" db="EMBL/GenBank/DDBJ databases">
        <title>Polyphasic characterisation and genomic insights into a novel alkali tolerant bacterium VR-M41.</title>
        <authorList>
            <person name="Vemuluri V.R."/>
        </authorList>
    </citation>
    <scope>NUCLEOTIDE SEQUENCE [LARGE SCALE GENOMIC DNA]</scope>
    <source>
        <strain evidence="2 3">VR-M41</strain>
    </source>
</reference>
<dbReference type="Proteomes" id="UP000800303">
    <property type="component" value="Unassembled WGS sequence"/>
</dbReference>
<dbReference type="EMBL" id="JAAFGS010000002">
    <property type="protein sequence ID" value="NGZ75302.1"/>
    <property type="molecule type" value="Genomic_DNA"/>
</dbReference>
<dbReference type="InterPro" id="IPR023809">
    <property type="entry name" value="Thiopep_bacteriocin_synth_dom"/>
</dbReference>
<accession>A0ABX0F3T5</accession>
<feature type="domain" description="Thiopeptide-type bacteriocin biosynthesis" evidence="1">
    <location>
        <begin position="2"/>
        <end position="262"/>
    </location>
</feature>
<evidence type="ECO:0000313" key="3">
    <source>
        <dbReference type="Proteomes" id="UP000800303"/>
    </source>
</evidence>
<sequence>MWHSFHAYIHDYSALDRYLQLEFPAFVKERIAPGEDWFFIRYWLGGPHIRLRLKRAEGFGAEEFAEAFGRSVGRFLEMNPVRLIDYERFYTDAMLAGEGITETYWKAHGTVEPDRYEPEYGRYGGANHMARSEAVFRAGSELALTLNTLAFPYRVLAACDLLHWSLGGPGAAESAFGRYAELWKSYRSRDASSFRSLKEAAVQRAGALIAADSPPERYRNYLDSLRNLGDLHEGVLFSHVHMMNNRIGVHPELEYELAALLAEEGEKRYARH</sequence>
<protein>
    <recommendedName>
        <fullName evidence="1">Thiopeptide-type bacteriocin biosynthesis domain-containing protein</fullName>
    </recommendedName>
</protein>
<dbReference type="RefSeq" id="WP_166273701.1">
    <property type="nucleotide sequence ID" value="NZ_JAAFGS010000002.1"/>
</dbReference>
<comment type="caution">
    <text evidence="2">The sequence shown here is derived from an EMBL/GenBank/DDBJ whole genome shotgun (WGS) entry which is preliminary data.</text>
</comment>
<evidence type="ECO:0000259" key="1">
    <source>
        <dbReference type="Pfam" id="PF14028"/>
    </source>
</evidence>
<organism evidence="2 3">
    <name type="scientific">Saccharibacillus alkalitolerans</name>
    <dbReference type="NCBI Taxonomy" id="2705290"/>
    <lineage>
        <taxon>Bacteria</taxon>
        <taxon>Bacillati</taxon>
        <taxon>Bacillota</taxon>
        <taxon>Bacilli</taxon>
        <taxon>Bacillales</taxon>
        <taxon>Paenibacillaceae</taxon>
        <taxon>Saccharibacillus</taxon>
    </lineage>
</organism>
<dbReference type="Pfam" id="PF14028">
    <property type="entry name" value="Lant_dehydr_C"/>
    <property type="match status" value="1"/>
</dbReference>
<proteinExistence type="predicted"/>
<name>A0ABX0F3T5_9BACL</name>
<keyword evidence="3" id="KW-1185">Reference proteome</keyword>
<evidence type="ECO:0000313" key="2">
    <source>
        <dbReference type="EMBL" id="NGZ75302.1"/>
    </source>
</evidence>
<gene>
    <name evidence="2" type="ORF">GYN08_08215</name>
</gene>